<organism evidence="1 2">
    <name type="scientific">Oceanobacillus aidingensis</name>
    <dbReference type="NCBI Taxonomy" id="645964"/>
    <lineage>
        <taxon>Bacteria</taxon>
        <taxon>Bacillati</taxon>
        <taxon>Bacillota</taxon>
        <taxon>Bacilli</taxon>
        <taxon>Bacillales</taxon>
        <taxon>Bacillaceae</taxon>
        <taxon>Oceanobacillus</taxon>
    </lineage>
</organism>
<evidence type="ECO:0000313" key="2">
    <source>
        <dbReference type="Proteomes" id="UP001595988"/>
    </source>
</evidence>
<evidence type="ECO:0000313" key="1">
    <source>
        <dbReference type="EMBL" id="MFC4664161.1"/>
    </source>
</evidence>
<comment type="caution">
    <text evidence="1">The sequence shown here is derived from an EMBL/GenBank/DDBJ whole genome shotgun (WGS) entry which is preliminary data.</text>
</comment>
<keyword evidence="2" id="KW-1185">Reference proteome</keyword>
<accession>A0ABV9K247</accession>
<reference evidence="2" key="1">
    <citation type="journal article" date="2019" name="Int. J. Syst. Evol. Microbiol.">
        <title>The Global Catalogue of Microorganisms (GCM) 10K type strain sequencing project: providing services to taxonomists for standard genome sequencing and annotation.</title>
        <authorList>
            <consortium name="The Broad Institute Genomics Platform"/>
            <consortium name="The Broad Institute Genome Sequencing Center for Infectious Disease"/>
            <person name="Wu L."/>
            <person name="Ma J."/>
        </authorList>
    </citation>
    <scope>NUCLEOTIDE SEQUENCE [LARGE SCALE GENOMIC DNA]</scope>
    <source>
        <strain evidence="2">CCUG 37257</strain>
    </source>
</reference>
<gene>
    <name evidence="1" type="ORF">ACFO3P_18445</name>
</gene>
<dbReference type="RefSeq" id="WP_289585136.1">
    <property type="nucleotide sequence ID" value="NZ_JBHSFT010000047.1"/>
</dbReference>
<protein>
    <submittedName>
        <fullName evidence="1">Uncharacterized protein</fullName>
    </submittedName>
</protein>
<dbReference type="EMBL" id="JBHSFT010000047">
    <property type="protein sequence ID" value="MFC4664161.1"/>
    <property type="molecule type" value="Genomic_DNA"/>
</dbReference>
<proteinExistence type="predicted"/>
<name>A0ABV9K247_9BACI</name>
<sequence length="84" mass="10071">MSVIKEEQLAEITKEYVDYALNPELLTPCYKKTQRSSRLLDNDKQTKNQTLFYWKVWFLVCQDRQFALQLQLQLLPKALTHHEV</sequence>
<dbReference type="Proteomes" id="UP001595988">
    <property type="component" value="Unassembled WGS sequence"/>
</dbReference>